<sequence length="549" mass="62946">MPTLHWIGKEKVINHHMDVPFKVLEHSYGFDNGTQTSTETQSGNKIIHGDNLEALKALLPEYEGQIKCIYIDPPYNTGNEGWVYNDNVNDPKIKKWLGETVGKEGDDLTRHDKWLCMMYPRMQLLHKLLSNDGLIFISIDDNEYQNLKCICDEIFGRSNFITNFTWRTDGNFDNQAKIKINHEYILSYAKKIELFEHPKIVDPNIPEGSKLFKTEIRNTIVKNGPKNPISPVKLPIGFPCDLENGVIQERSDAWPHYDRDAIIQDFKLTNEVIVTSGWSSKAIFEEFIMNKFMPVKDSKGQKTTFSISKTGAIENIKSRGDASHVVSSLFNMGSTQNMSSELKKMGIDFDYPKSLTLIQYLISIVNGKDFTVLDSFAGSGTTAHSVLNLNKKDGGNRKFILVEMMDYSETIISDRIRKVIYGYTEVQGTGGSFDFYELGQPLFDENGNLNESVGLPKIRNYVWYTETKTHLKEGKHEDNAHFLGKYNDTSYYFYYESEAITTLDHSFLASVKTKAEQYVIYADNCLLTKEFMVKHHLIFKKIPRDITRF</sequence>
<keyword evidence="4 8" id="KW-0808">Transferase</keyword>
<dbReference type="InterPro" id="IPR029063">
    <property type="entry name" value="SAM-dependent_MTases_sf"/>
</dbReference>
<dbReference type="EC" id="2.1.1.72" evidence="2"/>
<dbReference type="SUPFAM" id="SSF53335">
    <property type="entry name" value="S-adenosyl-L-methionine-dependent methyltransferases"/>
    <property type="match status" value="1"/>
</dbReference>
<dbReference type="OrthoDB" id="9800801at2"/>
<evidence type="ECO:0000256" key="3">
    <source>
        <dbReference type="ARBA" id="ARBA00022603"/>
    </source>
</evidence>
<dbReference type="AlphaFoldDB" id="A0A5C7B8B3"/>
<accession>A0A5C7B8B3</accession>
<evidence type="ECO:0000256" key="6">
    <source>
        <dbReference type="ARBA" id="ARBA00047942"/>
    </source>
</evidence>
<evidence type="ECO:0000313" key="8">
    <source>
        <dbReference type="EMBL" id="TXE14112.1"/>
    </source>
</evidence>
<evidence type="ECO:0000256" key="5">
    <source>
        <dbReference type="ARBA" id="ARBA00022691"/>
    </source>
</evidence>
<dbReference type="GO" id="GO:0009007">
    <property type="term" value="F:site-specific DNA-methyltransferase (adenine-specific) activity"/>
    <property type="evidence" value="ECO:0007669"/>
    <property type="project" value="UniProtKB-EC"/>
</dbReference>
<evidence type="ECO:0000256" key="1">
    <source>
        <dbReference type="ARBA" id="ARBA00006594"/>
    </source>
</evidence>
<dbReference type="PIRSF" id="PIRSF015855">
    <property type="entry name" value="TypeIII_Mtase_mKpnI"/>
    <property type="match status" value="1"/>
</dbReference>
<dbReference type="GO" id="GO:0003677">
    <property type="term" value="F:DNA binding"/>
    <property type="evidence" value="ECO:0007669"/>
    <property type="project" value="InterPro"/>
</dbReference>
<keyword evidence="5" id="KW-0949">S-adenosyl-L-methionine</keyword>
<comment type="caution">
    <text evidence="8">The sequence shown here is derived from an EMBL/GenBank/DDBJ whole genome shotgun (WGS) entry which is preliminary data.</text>
</comment>
<name>A0A5C7B8B3_9BACT</name>
<proteinExistence type="inferred from homology"/>
<evidence type="ECO:0000256" key="4">
    <source>
        <dbReference type="ARBA" id="ARBA00022679"/>
    </source>
</evidence>
<evidence type="ECO:0000313" key="9">
    <source>
        <dbReference type="Proteomes" id="UP000321935"/>
    </source>
</evidence>
<evidence type="ECO:0000259" key="7">
    <source>
        <dbReference type="Pfam" id="PF01555"/>
    </source>
</evidence>
<dbReference type="PROSITE" id="PS00092">
    <property type="entry name" value="N6_MTASE"/>
    <property type="match status" value="1"/>
</dbReference>
<dbReference type="GO" id="GO:0008170">
    <property type="term" value="F:N-methyltransferase activity"/>
    <property type="evidence" value="ECO:0007669"/>
    <property type="project" value="InterPro"/>
</dbReference>
<dbReference type="EMBL" id="VORW01000001">
    <property type="protein sequence ID" value="TXE14112.1"/>
    <property type="molecule type" value="Genomic_DNA"/>
</dbReference>
<dbReference type="InterPro" id="IPR002295">
    <property type="entry name" value="N4/N6-MTase_EcoPI_Mod-like"/>
</dbReference>
<dbReference type="GO" id="GO:0032259">
    <property type="term" value="P:methylation"/>
    <property type="evidence" value="ECO:0007669"/>
    <property type="project" value="UniProtKB-KW"/>
</dbReference>
<dbReference type="Proteomes" id="UP000321935">
    <property type="component" value="Unassembled WGS sequence"/>
</dbReference>
<reference evidence="8 9" key="1">
    <citation type="submission" date="2019-08" db="EMBL/GenBank/DDBJ databases">
        <title>Genomes sequence of Algoriphagus aquimarinus ACAM450.</title>
        <authorList>
            <person name="Bowman J.P."/>
        </authorList>
    </citation>
    <scope>NUCLEOTIDE SEQUENCE [LARGE SCALE GENOMIC DNA]</scope>
    <source>
        <strain evidence="8 9">ACAM 450</strain>
    </source>
</reference>
<dbReference type="InterPro" id="IPR002052">
    <property type="entry name" value="DNA_methylase_N6_adenine_CS"/>
</dbReference>
<keyword evidence="3 8" id="KW-0489">Methyltransferase</keyword>
<organism evidence="8 9">
    <name type="scientific">Algoriphagus aquimarinus</name>
    <dbReference type="NCBI Taxonomy" id="237018"/>
    <lineage>
        <taxon>Bacteria</taxon>
        <taxon>Pseudomonadati</taxon>
        <taxon>Bacteroidota</taxon>
        <taxon>Cytophagia</taxon>
        <taxon>Cytophagales</taxon>
        <taxon>Cyclobacteriaceae</taxon>
        <taxon>Algoriphagus</taxon>
    </lineage>
</organism>
<dbReference type="PRINTS" id="PR00506">
    <property type="entry name" value="D21N6MTFRASE"/>
</dbReference>
<dbReference type="Pfam" id="PF01555">
    <property type="entry name" value="N6_N4_Mtase"/>
    <property type="match status" value="1"/>
</dbReference>
<protein>
    <recommendedName>
        <fullName evidence="2">site-specific DNA-methyltransferase (adenine-specific)</fullName>
        <ecNumber evidence="2">2.1.1.72</ecNumber>
    </recommendedName>
</protein>
<feature type="domain" description="DNA methylase N-4/N-6" evidence="7">
    <location>
        <begin position="66"/>
        <end position="407"/>
    </location>
</feature>
<dbReference type="Gene3D" id="3.40.50.150">
    <property type="entry name" value="Vaccinia Virus protein VP39"/>
    <property type="match status" value="1"/>
</dbReference>
<dbReference type="InterPro" id="IPR002941">
    <property type="entry name" value="DNA_methylase_N4/N6"/>
</dbReference>
<comment type="similarity">
    <text evidence="1">Belongs to the N(4)/N(6)-methyltransferase family.</text>
</comment>
<evidence type="ECO:0000256" key="2">
    <source>
        <dbReference type="ARBA" id="ARBA00011900"/>
    </source>
</evidence>
<comment type="catalytic activity">
    <reaction evidence="6">
        <text>a 2'-deoxyadenosine in DNA + S-adenosyl-L-methionine = an N(6)-methyl-2'-deoxyadenosine in DNA + S-adenosyl-L-homocysteine + H(+)</text>
        <dbReference type="Rhea" id="RHEA:15197"/>
        <dbReference type="Rhea" id="RHEA-COMP:12418"/>
        <dbReference type="Rhea" id="RHEA-COMP:12419"/>
        <dbReference type="ChEBI" id="CHEBI:15378"/>
        <dbReference type="ChEBI" id="CHEBI:57856"/>
        <dbReference type="ChEBI" id="CHEBI:59789"/>
        <dbReference type="ChEBI" id="CHEBI:90615"/>
        <dbReference type="ChEBI" id="CHEBI:90616"/>
        <dbReference type="EC" id="2.1.1.72"/>
    </reaction>
</comment>
<gene>
    <name evidence="8" type="ORF">ESV85_00710</name>
</gene>